<sequence length="242" mass="26729">MVANDPGNPPSRTDIFVVTHTRKNGTFVSEEVRQKMIEINEIVARDPSSKYKDLDHDPVAEVFEKDGRGRVLGLGSGVSKTTRMATAHYKKKVEEAERSKLELQSQINDLKQEVIEGKRTQMEMQSQVNAILTMYGINQGAQTRISANSPFDQTTGHSLSRQPMVSGSRSGQTCELQSMGGRVVAIGRMLGDRAEVPENAYQIVVDEILEFHAELFGARGKTFGDIDVGSTVTWPKAFTNVI</sequence>
<feature type="region of interest" description="Disordered" evidence="2">
    <location>
        <begin position="152"/>
        <end position="173"/>
    </location>
</feature>
<dbReference type="InterPro" id="IPR004252">
    <property type="entry name" value="Probable_transposase_24"/>
</dbReference>
<accession>A0A835IC32</accession>
<gene>
    <name evidence="3" type="ORF">IFM89_009443</name>
</gene>
<evidence type="ECO:0000256" key="1">
    <source>
        <dbReference type="SAM" id="Coils"/>
    </source>
</evidence>
<reference evidence="3 4" key="1">
    <citation type="submission" date="2020-10" db="EMBL/GenBank/DDBJ databases">
        <title>The Coptis chinensis genome and diversification of protoberbering-type alkaloids.</title>
        <authorList>
            <person name="Wang B."/>
            <person name="Shu S."/>
            <person name="Song C."/>
            <person name="Liu Y."/>
        </authorList>
    </citation>
    <scope>NUCLEOTIDE SEQUENCE [LARGE SCALE GENOMIC DNA]</scope>
    <source>
        <strain evidence="3">HL-2020</strain>
        <tissue evidence="3">Leaf</tissue>
    </source>
</reference>
<evidence type="ECO:0000256" key="2">
    <source>
        <dbReference type="SAM" id="MobiDB-lite"/>
    </source>
</evidence>
<dbReference type="AlphaFoldDB" id="A0A835IC32"/>
<organism evidence="3 4">
    <name type="scientific">Coptis chinensis</name>
    <dbReference type="NCBI Taxonomy" id="261450"/>
    <lineage>
        <taxon>Eukaryota</taxon>
        <taxon>Viridiplantae</taxon>
        <taxon>Streptophyta</taxon>
        <taxon>Embryophyta</taxon>
        <taxon>Tracheophyta</taxon>
        <taxon>Spermatophyta</taxon>
        <taxon>Magnoliopsida</taxon>
        <taxon>Ranunculales</taxon>
        <taxon>Ranunculaceae</taxon>
        <taxon>Coptidoideae</taxon>
        <taxon>Coptis</taxon>
    </lineage>
</organism>
<dbReference type="EMBL" id="JADFTS010000003">
    <property type="protein sequence ID" value="KAF9613617.1"/>
    <property type="molecule type" value="Genomic_DNA"/>
</dbReference>
<keyword evidence="4" id="KW-1185">Reference proteome</keyword>
<evidence type="ECO:0000313" key="4">
    <source>
        <dbReference type="Proteomes" id="UP000631114"/>
    </source>
</evidence>
<dbReference type="Pfam" id="PF03004">
    <property type="entry name" value="Transposase_24"/>
    <property type="match status" value="1"/>
</dbReference>
<evidence type="ECO:0000313" key="3">
    <source>
        <dbReference type="EMBL" id="KAF9613617.1"/>
    </source>
</evidence>
<proteinExistence type="predicted"/>
<feature type="coiled-coil region" evidence="1">
    <location>
        <begin position="86"/>
        <end position="120"/>
    </location>
</feature>
<protein>
    <recommendedName>
        <fullName evidence="5">Transposase Tnp1/En/Spm-like domain-containing protein</fullName>
    </recommendedName>
</protein>
<dbReference type="Proteomes" id="UP000631114">
    <property type="component" value="Unassembled WGS sequence"/>
</dbReference>
<comment type="caution">
    <text evidence="3">The sequence shown here is derived from an EMBL/GenBank/DDBJ whole genome shotgun (WGS) entry which is preliminary data.</text>
</comment>
<name>A0A835IC32_9MAGN</name>
<keyword evidence="1" id="KW-0175">Coiled coil</keyword>
<evidence type="ECO:0008006" key="5">
    <source>
        <dbReference type="Google" id="ProtNLM"/>
    </source>
</evidence>